<proteinExistence type="predicted"/>
<accession>A0ABM9PFF9</accession>
<reference evidence="1 2" key="1">
    <citation type="submission" date="2024-05" db="EMBL/GenBank/DDBJ databases">
        <authorList>
            <person name="Duchaud E."/>
        </authorList>
    </citation>
    <scope>NUCLEOTIDE SEQUENCE [LARGE SCALE GENOMIC DNA]</scope>
    <source>
        <strain evidence="1">Ena-SAMPLE-TAB-13-05-2024-13:56:06:370-140308</strain>
    </source>
</reference>
<gene>
    <name evidence="1" type="ORF">T190423A01A_70002</name>
</gene>
<dbReference type="EMBL" id="CAXJIO010000016">
    <property type="protein sequence ID" value="CAL2104309.1"/>
    <property type="molecule type" value="Genomic_DNA"/>
</dbReference>
<keyword evidence="2" id="KW-1185">Reference proteome</keyword>
<organism evidence="1 2">
    <name type="scientific">Tenacibaculum polynesiense</name>
    <dbReference type="NCBI Taxonomy" id="3137857"/>
    <lineage>
        <taxon>Bacteria</taxon>
        <taxon>Pseudomonadati</taxon>
        <taxon>Bacteroidota</taxon>
        <taxon>Flavobacteriia</taxon>
        <taxon>Flavobacteriales</taxon>
        <taxon>Flavobacteriaceae</taxon>
        <taxon>Tenacibaculum</taxon>
    </lineage>
</organism>
<evidence type="ECO:0000313" key="1">
    <source>
        <dbReference type="EMBL" id="CAL2104309.1"/>
    </source>
</evidence>
<evidence type="ECO:0000313" key="2">
    <source>
        <dbReference type="Proteomes" id="UP001497527"/>
    </source>
</evidence>
<comment type="caution">
    <text evidence="1">The sequence shown here is derived from an EMBL/GenBank/DDBJ whole genome shotgun (WGS) entry which is preliminary data.</text>
</comment>
<name>A0ABM9PFF9_9FLAO</name>
<dbReference type="Proteomes" id="UP001497527">
    <property type="component" value="Unassembled WGS sequence"/>
</dbReference>
<dbReference type="RefSeq" id="WP_348718611.1">
    <property type="nucleotide sequence ID" value="NZ_CAXJIO010000016.1"/>
</dbReference>
<sequence length="163" mass="18565">MGKNYVNSFLKNNRIKVVLILLFVFYIQPFCTQLALGSTYNLGIVELQLTEFNPRNINNEEKILWNVKVVNSCLPMLKGKQPFNVVKLNVTEDLLLGHIYNKNFSMPLEINVVSGKKILKLKNFKDKKELATDVVCNSEVQINTIDFSKGNQLNMDSLPNNGN</sequence>
<protein>
    <submittedName>
        <fullName evidence="1">Uncharacterized protein</fullName>
    </submittedName>
</protein>